<feature type="compositionally biased region" description="Low complexity" evidence="8">
    <location>
        <begin position="1"/>
        <end position="10"/>
    </location>
</feature>
<dbReference type="PANTHER" id="PTHR30193">
    <property type="entry name" value="ABC TRANSPORTER PERMEASE PROTEIN"/>
    <property type="match status" value="1"/>
</dbReference>
<accession>A0A2T8F6F3</accession>
<feature type="transmembrane region" description="Helical" evidence="7">
    <location>
        <begin position="225"/>
        <end position="244"/>
    </location>
</feature>
<keyword evidence="11" id="KW-1185">Reference proteome</keyword>
<dbReference type="GO" id="GO:0055085">
    <property type="term" value="P:transmembrane transport"/>
    <property type="evidence" value="ECO:0007669"/>
    <property type="project" value="InterPro"/>
</dbReference>
<dbReference type="InterPro" id="IPR035906">
    <property type="entry name" value="MetI-like_sf"/>
</dbReference>
<feature type="transmembrane region" description="Helical" evidence="7">
    <location>
        <begin position="124"/>
        <end position="144"/>
    </location>
</feature>
<comment type="subcellular location">
    <subcellularLocation>
        <location evidence="1 7">Cell membrane</location>
        <topology evidence="1 7">Multi-pass membrane protein</topology>
    </subcellularLocation>
</comment>
<comment type="caution">
    <text evidence="10">The sequence shown here is derived from an EMBL/GenBank/DDBJ whole genome shotgun (WGS) entry which is preliminary data.</text>
</comment>
<keyword evidence="6 7" id="KW-0472">Membrane</keyword>
<evidence type="ECO:0000256" key="6">
    <source>
        <dbReference type="ARBA" id="ARBA00023136"/>
    </source>
</evidence>
<dbReference type="PROSITE" id="PS50928">
    <property type="entry name" value="ABC_TM1"/>
    <property type="match status" value="1"/>
</dbReference>
<evidence type="ECO:0000256" key="7">
    <source>
        <dbReference type="RuleBase" id="RU363032"/>
    </source>
</evidence>
<protein>
    <submittedName>
        <fullName evidence="10">ABC transporter permease</fullName>
    </submittedName>
</protein>
<keyword evidence="3" id="KW-1003">Cell membrane</keyword>
<evidence type="ECO:0000313" key="11">
    <source>
        <dbReference type="Proteomes" id="UP000246018"/>
    </source>
</evidence>
<dbReference type="SUPFAM" id="SSF160964">
    <property type="entry name" value="MalF N-terminal region-like"/>
    <property type="match status" value="1"/>
</dbReference>
<proteinExistence type="inferred from homology"/>
<dbReference type="GO" id="GO:0005886">
    <property type="term" value="C:plasma membrane"/>
    <property type="evidence" value="ECO:0007669"/>
    <property type="project" value="UniProtKB-SubCell"/>
</dbReference>
<dbReference type="Proteomes" id="UP000246018">
    <property type="component" value="Unassembled WGS sequence"/>
</dbReference>
<dbReference type="OrthoDB" id="9804439at2"/>
<dbReference type="Gene3D" id="1.10.3720.10">
    <property type="entry name" value="MetI-like"/>
    <property type="match status" value="1"/>
</dbReference>
<evidence type="ECO:0000256" key="3">
    <source>
        <dbReference type="ARBA" id="ARBA00022475"/>
    </source>
</evidence>
<dbReference type="AlphaFoldDB" id="A0A2T8F6F3"/>
<evidence type="ECO:0000256" key="8">
    <source>
        <dbReference type="SAM" id="MobiDB-lite"/>
    </source>
</evidence>
<feature type="transmembrane region" description="Helical" evidence="7">
    <location>
        <begin position="273"/>
        <end position="293"/>
    </location>
</feature>
<evidence type="ECO:0000256" key="1">
    <source>
        <dbReference type="ARBA" id="ARBA00004651"/>
    </source>
</evidence>
<organism evidence="10 11">
    <name type="scientific">Nocardioides gansuensis</name>
    <dbReference type="NCBI Taxonomy" id="2138300"/>
    <lineage>
        <taxon>Bacteria</taxon>
        <taxon>Bacillati</taxon>
        <taxon>Actinomycetota</taxon>
        <taxon>Actinomycetes</taxon>
        <taxon>Propionibacteriales</taxon>
        <taxon>Nocardioidaceae</taxon>
        <taxon>Nocardioides</taxon>
    </lineage>
</organism>
<feature type="domain" description="ABC transmembrane type-1" evidence="9">
    <location>
        <begin position="87"/>
        <end position="294"/>
    </location>
</feature>
<sequence>MSKTTTTNTTTKRRRGTPATRSEARGAYLFILPALILMVMFLVIPVLMSFTLGFTNARLGAATSPEFVGFTNFLRALRDDPTFWDALRNIMVFVLVVVPLQGGLALVLALLINQKLRGITAFRVLFFMPVVTSMVVVAMLWKFMYQREGLINSLFGFDVDWLNDPSTALPSVIVMSVWQGVGFHMIIWLAGLQTIGQELYEAASIDGANRWQQFREVTLPGLRPTFVFIFITITISAFSLFTQIDVMTSGGPSNATTTLVYHIIQMGSGRGDVGYASALSLIFFMIVLTVTLIQRALTKDED</sequence>
<comment type="similarity">
    <text evidence="7">Belongs to the binding-protein-dependent transport system permease family.</text>
</comment>
<dbReference type="InterPro" id="IPR051393">
    <property type="entry name" value="ABC_transporter_permease"/>
</dbReference>
<evidence type="ECO:0000256" key="5">
    <source>
        <dbReference type="ARBA" id="ARBA00022989"/>
    </source>
</evidence>
<keyword evidence="4 7" id="KW-0812">Transmembrane</keyword>
<evidence type="ECO:0000313" key="10">
    <source>
        <dbReference type="EMBL" id="PVG81292.1"/>
    </source>
</evidence>
<dbReference type="EMBL" id="QDGZ01000009">
    <property type="protein sequence ID" value="PVG81292.1"/>
    <property type="molecule type" value="Genomic_DNA"/>
</dbReference>
<reference evidence="10 11" key="1">
    <citation type="submission" date="2018-04" db="EMBL/GenBank/DDBJ databases">
        <title>Genome of Nocardioides gansuensis WSJ-1.</title>
        <authorList>
            <person name="Wu S."/>
            <person name="Wang G."/>
        </authorList>
    </citation>
    <scope>NUCLEOTIDE SEQUENCE [LARGE SCALE GENOMIC DNA]</scope>
    <source>
        <strain evidence="10 11">WSJ-1</strain>
    </source>
</reference>
<feature type="transmembrane region" description="Helical" evidence="7">
    <location>
        <begin position="168"/>
        <end position="190"/>
    </location>
</feature>
<evidence type="ECO:0000259" key="9">
    <source>
        <dbReference type="PROSITE" id="PS50928"/>
    </source>
</evidence>
<dbReference type="SUPFAM" id="SSF161098">
    <property type="entry name" value="MetI-like"/>
    <property type="match status" value="1"/>
</dbReference>
<feature type="region of interest" description="Disordered" evidence="8">
    <location>
        <begin position="1"/>
        <end position="20"/>
    </location>
</feature>
<feature type="transmembrane region" description="Helical" evidence="7">
    <location>
        <begin position="27"/>
        <end position="48"/>
    </location>
</feature>
<name>A0A2T8F6F3_9ACTN</name>
<feature type="transmembrane region" description="Helical" evidence="7">
    <location>
        <begin position="90"/>
        <end position="112"/>
    </location>
</feature>
<dbReference type="Pfam" id="PF00528">
    <property type="entry name" value="BPD_transp_1"/>
    <property type="match status" value="1"/>
</dbReference>
<dbReference type="InterPro" id="IPR000515">
    <property type="entry name" value="MetI-like"/>
</dbReference>
<keyword evidence="2 7" id="KW-0813">Transport</keyword>
<evidence type="ECO:0000256" key="2">
    <source>
        <dbReference type="ARBA" id="ARBA00022448"/>
    </source>
</evidence>
<gene>
    <name evidence="10" type="ORF">DDE18_19360</name>
</gene>
<keyword evidence="5 7" id="KW-1133">Transmembrane helix</keyword>
<evidence type="ECO:0000256" key="4">
    <source>
        <dbReference type="ARBA" id="ARBA00022692"/>
    </source>
</evidence>
<dbReference type="PANTHER" id="PTHR30193:SF37">
    <property type="entry name" value="INNER MEMBRANE ABC TRANSPORTER PERMEASE PROTEIN YCJO"/>
    <property type="match status" value="1"/>
</dbReference>
<dbReference type="CDD" id="cd06261">
    <property type="entry name" value="TM_PBP2"/>
    <property type="match status" value="1"/>
</dbReference>